<dbReference type="EMBL" id="MODZ01000005">
    <property type="protein sequence ID" value="OIJ36023.1"/>
    <property type="molecule type" value="Genomic_DNA"/>
</dbReference>
<name>A0A1S2N123_9MICC</name>
<dbReference type="Proteomes" id="UP000179540">
    <property type="component" value="Unassembled WGS sequence"/>
</dbReference>
<evidence type="ECO:0000313" key="4">
    <source>
        <dbReference type="Proteomes" id="UP000179540"/>
    </source>
</evidence>
<keyword evidence="2" id="KW-0812">Transmembrane</keyword>
<proteinExistence type="predicted"/>
<dbReference type="OrthoDB" id="5181884at2"/>
<dbReference type="AlphaFoldDB" id="A0A1S2N123"/>
<feature type="transmembrane region" description="Helical" evidence="2">
    <location>
        <begin position="12"/>
        <end position="30"/>
    </location>
</feature>
<keyword evidence="2" id="KW-1133">Transmembrane helix</keyword>
<feature type="compositionally biased region" description="Low complexity" evidence="1">
    <location>
        <begin position="280"/>
        <end position="323"/>
    </location>
</feature>
<evidence type="ECO:0000256" key="2">
    <source>
        <dbReference type="SAM" id="Phobius"/>
    </source>
</evidence>
<reference evidence="3 4" key="1">
    <citation type="submission" date="2016-10" db="EMBL/GenBank/DDBJ databases">
        <title>Draft genome sequence of strain LCT isolated from the Shenzhou X spacecraft of China.</title>
        <authorList>
            <person name="Huang B."/>
        </authorList>
    </citation>
    <scope>NUCLEOTIDE SEQUENCE [LARGE SCALE GENOMIC DNA]</scope>
    <source>
        <strain evidence="3 4">LCT-H5</strain>
    </source>
</reference>
<gene>
    <name evidence="3" type="ORF">BK826_04815</name>
</gene>
<comment type="caution">
    <text evidence="3">The sequence shown here is derived from an EMBL/GenBank/DDBJ whole genome shotgun (WGS) entry which is preliminary data.</text>
</comment>
<feature type="compositionally biased region" description="Low complexity" evidence="1">
    <location>
        <begin position="242"/>
        <end position="259"/>
    </location>
</feature>
<protein>
    <submittedName>
        <fullName evidence="3">Uncharacterized protein</fullName>
    </submittedName>
</protein>
<feature type="transmembrane region" description="Helical" evidence="2">
    <location>
        <begin position="339"/>
        <end position="358"/>
    </location>
</feature>
<keyword evidence="2" id="KW-0472">Membrane</keyword>
<sequence>MHRWVPGLAPAARLTGLYLGAMAVLCLVAFSLQSAISEGSVVVFFGGLLFGGFGAVDLLGLLHLSGVSLSMASVGERISETGYLWSGDLSGWGVRWLMLLWIPMLLGLCALAFAWAGRRPVLNRGTSWIAMPTVFLLAGILVLWAGRLGAEASAIGYFDVHARVGAHWWTPLVFLIWGGIVEAAARYLVPRVAGSVPQGRFRRLLLGAPVPVAFAAGAAAASGADAARSGDEAAGPGGVPGDGAAPSGDAATPTAAPAAAGGGGGAEPIVGQETLPLPVGSSSEAAARPAGPAEESAAGSTPGVAPGAAPGTTPGADPAAGGLPEAAPLSPAAKKRLKISGIIAGALVLVLILAFAGVRIANATVYSPEHVVEEDPDALSLTVLPGEYTFAAPKGGKYLTYGDDQKVTVTADEDTSSALSGSTVEFRQRLTEQAVTDAAAKAKEKIDACVAKKEFEVAECGLNSYYEADDRHRNPSWSVEEYPTFMLTDGLNSTDTDPVGELETGQQLYVRTSESGKVKFSYQYRFDDDEPWEDKSTTSPLSGAFMITVTPEEITVQDSHSSNGY</sequence>
<evidence type="ECO:0000313" key="3">
    <source>
        <dbReference type="EMBL" id="OIJ36023.1"/>
    </source>
</evidence>
<organism evidence="3 4">
    <name type="scientific">Rothia kristinae</name>
    <dbReference type="NCBI Taxonomy" id="37923"/>
    <lineage>
        <taxon>Bacteria</taxon>
        <taxon>Bacillati</taxon>
        <taxon>Actinomycetota</taxon>
        <taxon>Actinomycetes</taxon>
        <taxon>Micrococcales</taxon>
        <taxon>Micrococcaceae</taxon>
        <taxon>Rothia</taxon>
    </lineage>
</organism>
<feature type="transmembrane region" description="Helical" evidence="2">
    <location>
        <begin position="96"/>
        <end position="116"/>
    </location>
</feature>
<feature type="transmembrane region" description="Helical" evidence="2">
    <location>
        <begin position="42"/>
        <end position="64"/>
    </location>
</feature>
<dbReference type="RefSeq" id="WP_075514634.1">
    <property type="nucleotide sequence ID" value="NZ_MODZ01000005.1"/>
</dbReference>
<accession>A0A1S2N123</accession>
<feature type="region of interest" description="Disordered" evidence="1">
    <location>
        <begin position="227"/>
        <end position="323"/>
    </location>
</feature>
<feature type="transmembrane region" description="Helical" evidence="2">
    <location>
        <begin position="128"/>
        <end position="146"/>
    </location>
</feature>
<feature type="transmembrane region" description="Helical" evidence="2">
    <location>
        <begin position="166"/>
        <end position="189"/>
    </location>
</feature>
<evidence type="ECO:0000256" key="1">
    <source>
        <dbReference type="SAM" id="MobiDB-lite"/>
    </source>
</evidence>